<proteinExistence type="predicted"/>
<dbReference type="EMBL" id="CADCSY010000011">
    <property type="protein sequence ID" value="CAA9213552.1"/>
    <property type="molecule type" value="Genomic_DNA"/>
</dbReference>
<evidence type="ECO:0000313" key="2">
    <source>
        <dbReference type="EMBL" id="CAA9213552.1"/>
    </source>
</evidence>
<evidence type="ECO:0000256" key="1">
    <source>
        <dbReference type="SAM" id="MobiDB-lite"/>
    </source>
</evidence>
<sequence>MLPRGCDNEVDATRTDTQASPRRTSADRRREGVTSFLHRSSGDQHPSTLGPPSGG</sequence>
<organism evidence="2">
    <name type="scientific">uncultured Acidimicrobiales bacterium</name>
    <dbReference type="NCBI Taxonomy" id="310071"/>
    <lineage>
        <taxon>Bacteria</taxon>
        <taxon>Bacillati</taxon>
        <taxon>Actinomycetota</taxon>
        <taxon>Acidimicrobiia</taxon>
        <taxon>Acidimicrobiales</taxon>
        <taxon>environmental samples</taxon>
    </lineage>
</organism>
<gene>
    <name evidence="2" type="ORF">AVDCRST_MAG20-252</name>
</gene>
<reference evidence="2" key="1">
    <citation type="submission" date="2020-02" db="EMBL/GenBank/DDBJ databases">
        <authorList>
            <person name="Meier V. D."/>
        </authorList>
    </citation>
    <scope>NUCLEOTIDE SEQUENCE</scope>
    <source>
        <strain evidence="2">AVDCRST_MAG20</strain>
    </source>
</reference>
<name>A0A6J4H315_9ACTN</name>
<dbReference type="AlphaFoldDB" id="A0A6J4H315"/>
<feature type="region of interest" description="Disordered" evidence="1">
    <location>
        <begin position="1"/>
        <end position="55"/>
    </location>
</feature>
<accession>A0A6J4H315</accession>
<protein>
    <submittedName>
        <fullName evidence="2">Uncharacterized protein</fullName>
    </submittedName>
</protein>